<dbReference type="InterPro" id="IPR017850">
    <property type="entry name" value="Alkaline_phosphatase_core_sf"/>
</dbReference>
<feature type="transmembrane region" description="Helical" evidence="2">
    <location>
        <begin position="51"/>
        <end position="71"/>
    </location>
</feature>
<evidence type="ECO:0000313" key="5">
    <source>
        <dbReference type="EMBL" id="EXI69371.1"/>
    </source>
</evidence>
<evidence type="ECO:0000259" key="4">
    <source>
        <dbReference type="Pfam" id="PF11893"/>
    </source>
</evidence>
<evidence type="ECO:0000256" key="2">
    <source>
        <dbReference type="SAM" id="Phobius"/>
    </source>
</evidence>
<sequence>MTVLPSRHQIDCFFLLSGLWVVLHVSAFTTGSAYATPALVAWTLATMATTISYAFLYLLPAVVPGYVVHHWLRRRPATPGARLLLAAVLVGLTGMVQVLLFADRVIHDMYGFHINGFVVDLVFSPGGIDSLGASRSTELTAALIVLALLALQAATWWWTVMRQSGQARPPQWRLRARWVLLVILGLALGERLAYGYSAATNYQPILFASERYPFYVPTTFRKLAARLGVEMGDETAEGVQLRHGGLSYPLVPLHVEAPARPPNIVWMVVESLRFDLLDPEIMPNLWRFSNQALRLEQHYSGGNGTQMGIFSMFYGLYGNYWFPMIKAARSPLLMDVLQQQNYQFSLHTSTVFTYPQFDRTVFLKMDPADMQPISDGAPPWDRDRMNIDRLLGFLDRRDPGRPFMAYMFFEGTHANYNFPPDCVIAEPYIDDFNYLSADFKGQMSRIKNRYLNAAHHVDRQIGRVTAHLREKGLLEDTIVIVLGDHGEEFMERSERWGHAAEFNRYQTGTVAVIRIPGAEPRVISGITSHLDIPATLMPLLGVRNPPQDYSQGQNLLAPDFRRDYAVAADWHRVAYIGEKYKVAFPINARGAVRMEVLDADDRPVDDRERAKSEIRRETVEMMNNLSRFSRPRG</sequence>
<dbReference type="InterPro" id="IPR012159">
    <property type="entry name" value="YejM-like"/>
</dbReference>
<proteinExistence type="inferred from homology"/>
<feature type="domain" description="Sulfatase N-terminal" evidence="3">
    <location>
        <begin position="262"/>
        <end position="542"/>
    </location>
</feature>
<organism evidence="5 6">
    <name type="scientific">Candidatus Accumulibacter adjunctus</name>
    <dbReference type="NCBI Taxonomy" id="1454001"/>
    <lineage>
        <taxon>Bacteria</taxon>
        <taxon>Pseudomonadati</taxon>
        <taxon>Pseudomonadota</taxon>
        <taxon>Betaproteobacteria</taxon>
        <taxon>Candidatus Accumulibacter</taxon>
    </lineage>
</organism>
<feature type="domain" description="Inner membrane protein YejM N-terminal" evidence="4">
    <location>
        <begin position="88"/>
        <end position="254"/>
    </location>
</feature>
<dbReference type="AlphaFoldDB" id="A0A011N3A4"/>
<name>A0A011N3A4_9PROT</name>
<dbReference type="PIRSF" id="PIRSF004950">
    <property type="entry name" value="Mmb_sulf_HI0842"/>
    <property type="match status" value="1"/>
</dbReference>
<gene>
    <name evidence="5" type="primary">yejM</name>
    <name evidence="5" type="ORF">AW08_00582</name>
</gene>
<keyword evidence="6" id="KW-1185">Reference proteome</keyword>
<feature type="transmembrane region" description="Helical" evidence="2">
    <location>
        <begin position="178"/>
        <end position="196"/>
    </location>
</feature>
<evidence type="ECO:0000256" key="1">
    <source>
        <dbReference type="ARBA" id="ARBA00008779"/>
    </source>
</evidence>
<comment type="similarity">
    <text evidence="1">Belongs to the sulfatase family.</text>
</comment>
<dbReference type="PANTHER" id="PTHR42693:SF33">
    <property type="entry name" value="ARYLSULFATASE"/>
    <property type="match status" value="1"/>
</dbReference>
<dbReference type="InterPro" id="IPR000917">
    <property type="entry name" value="Sulfatase_N"/>
</dbReference>
<dbReference type="InterPro" id="IPR024588">
    <property type="entry name" value="YejM_N"/>
</dbReference>
<feature type="transmembrane region" description="Helical" evidence="2">
    <location>
        <begin position="139"/>
        <end position="158"/>
    </location>
</feature>
<keyword evidence="2" id="KW-0472">Membrane</keyword>
<dbReference type="EMBL" id="JFAX01000002">
    <property type="protein sequence ID" value="EXI69371.1"/>
    <property type="molecule type" value="Genomic_DNA"/>
</dbReference>
<dbReference type="Gene3D" id="3.40.720.10">
    <property type="entry name" value="Alkaline Phosphatase, subunit A"/>
    <property type="match status" value="1"/>
</dbReference>
<dbReference type="Proteomes" id="UP000020218">
    <property type="component" value="Unassembled WGS sequence"/>
</dbReference>
<dbReference type="CDD" id="cd16148">
    <property type="entry name" value="sulfatase_like"/>
    <property type="match status" value="1"/>
</dbReference>
<protein>
    <submittedName>
        <fullName evidence="5">Inner membrane protein YejM</fullName>
    </submittedName>
</protein>
<reference evidence="5" key="1">
    <citation type="submission" date="2014-02" db="EMBL/GenBank/DDBJ databases">
        <title>Expanding our view of genomic diversity in Candidatus Accumulibacter clades.</title>
        <authorList>
            <person name="Skennerton C.T."/>
            <person name="Barr J.J."/>
            <person name="Slater F.R."/>
            <person name="Bond P.L."/>
            <person name="Tyson G.W."/>
        </authorList>
    </citation>
    <scope>NUCLEOTIDE SEQUENCE [LARGE SCALE GENOMIC DNA]</scope>
</reference>
<dbReference type="PANTHER" id="PTHR42693">
    <property type="entry name" value="ARYLSULFATASE FAMILY MEMBER"/>
    <property type="match status" value="1"/>
</dbReference>
<dbReference type="Pfam" id="PF00884">
    <property type="entry name" value="Sulfatase"/>
    <property type="match status" value="1"/>
</dbReference>
<dbReference type="STRING" id="1454001.AW08_00582"/>
<comment type="caution">
    <text evidence="5">The sequence shown here is derived from an EMBL/GenBank/DDBJ whole genome shotgun (WGS) entry which is preliminary data.</text>
</comment>
<keyword evidence="2" id="KW-0812">Transmembrane</keyword>
<evidence type="ECO:0000313" key="6">
    <source>
        <dbReference type="Proteomes" id="UP000020218"/>
    </source>
</evidence>
<dbReference type="SUPFAM" id="SSF53649">
    <property type="entry name" value="Alkaline phosphatase-like"/>
    <property type="match status" value="1"/>
</dbReference>
<feature type="transmembrane region" description="Helical" evidence="2">
    <location>
        <begin position="83"/>
        <end position="102"/>
    </location>
</feature>
<dbReference type="PATRIC" id="fig|1454001.3.peg.557"/>
<dbReference type="GO" id="GO:0004065">
    <property type="term" value="F:arylsulfatase activity"/>
    <property type="evidence" value="ECO:0007669"/>
    <property type="project" value="TreeGrafter"/>
</dbReference>
<dbReference type="InterPro" id="IPR050738">
    <property type="entry name" value="Sulfatase"/>
</dbReference>
<dbReference type="Pfam" id="PF11893">
    <property type="entry name" value="DUF3413"/>
    <property type="match status" value="1"/>
</dbReference>
<accession>A0A011N3A4</accession>
<evidence type="ECO:0000259" key="3">
    <source>
        <dbReference type="Pfam" id="PF00884"/>
    </source>
</evidence>
<keyword evidence="2" id="KW-1133">Transmembrane helix</keyword>